<accession>A0AA86N5Z0</accession>
<reference evidence="2" key="1">
    <citation type="submission" date="2023-06" db="EMBL/GenBank/DDBJ databases">
        <authorList>
            <person name="Kurt Z."/>
        </authorList>
    </citation>
    <scope>NUCLEOTIDE SEQUENCE</scope>
</reference>
<dbReference type="AlphaFoldDB" id="A0AA86N5Z0"/>
<dbReference type="EMBL" id="CAXDID020000201">
    <property type="protein sequence ID" value="CAL6054272.1"/>
    <property type="molecule type" value="Genomic_DNA"/>
</dbReference>
<protein>
    <submittedName>
        <fullName evidence="3">Hypothetical_protein</fullName>
    </submittedName>
</protein>
<keyword evidence="1" id="KW-0812">Transmembrane</keyword>
<dbReference type="EMBL" id="CATOUU010000025">
    <property type="protein sequence ID" value="CAI9913472.1"/>
    <property type="molecule type" value="Genomic_DNA"/>
</dbReference>
<organism evidence="2">
    <name type="scientific">Hexamita inflata</name>
    <dbReference type="NCBI Taxonomy" id="28002"/>
    <lineage>
        <taxon>Eukaryota</taxon>
        <taxon>Metamonada</taxon>
        <taxon>Diplomonadida</taxon>
        <taxon>Hexamitidae</taxon>
        <taxon>Hexamitinae</taxon>
        <taxon>Hexamita</taxon>
    </lineage>
</organism>
<evidence type="ECO:0000256" key="1">
    <source>
        <dbReference type="SAM" id="Phobius"/>
    </source>
</evidence>
<gene>
    <name evidence="2" type="ORF">HINF_LOCUS1117</name>
    <name evidence="3" type="ORF">HINF_LOCUS45988</name>
</gene>
<dbReference type="Proteomes" id="UP001642409">
    <property type="component" value="Unassembled WGS sequence"/>
</dbReference>
<name>A0AA86N5Z0_9EUKA</name>
<evidence type="ECO:0000313" key="4">
    <source>
        <dbReference type="Proteomes" id="UP001642409"/>
    </source>
</evidence>
<keyword evidence="1" id="KW-1133">Transmembrane helix</keyword>
<keyword evidence="4" id="KW-1185">Reference proteome</keyword>
<sequence>MFAILYSLQRTLPVAELSSVGTATTPHKTVYLLDNSSRLDLTAKLFSADKAKFTKNGMRTMVIGAQFTKIKSTTEPKVAPAACDANYADKCYVLLDQNTIDAAGHDAVMTKFDSLRATLSQEYDIVYTSDMVLDVKPQVDYFFATGTLWSTILFIFIIFIYMGISACPALLVEEPMDLPKGEED</sequence>
<feature type="transmembrane region" description="Helical" evidence="1">
    <location>
        <begin position="141"/>
        <end position="164"/>
    </location>
</feature>
<evidence type="ECO:0000313" key="2">
    <source>
        <dbReference type="EMBL" id="CAI9913472.1"/>
    </source>
</evidence>
<proteinExistence type="predicted"/>
<keyword evidence="1" id="KW-0472">Membrane</keyword>
<evidence type="ECO:0000313" key="3">
    <source>
        <dbReference type="EMBL" id="CAL6054272.1"/>
    </source>
</evidence>
<comment type="caution">
    <text evidence="2">The sequence shown here is derived from an EMBL/GenBank/DDBJ whole genome shotgun (WGS) entry which is preliminary data.</text>
</comment>
<reference evidence="3 4" key="2">
    <citation type="submission" date="2024-07" db="EMBL/GenBank/DDBJ databases">
        <authorList>
            <person name="Akdeniz Z."/>
        </authorList>
    </citation>
    <scope>NUCLEOTIDE SEQUENCE [LARGE SCALE GENOMIC DNA]</scope>
</reference>